<dbReference type="EMBL" id="CP006912">
    <property type="protein sequence ID" value="AHB50143.1"/>
    <property type="molecule type" value="Genomic_DNA"/>
</dbReference>
<proteinExistence type="predicted"/>
<dbReference type="RefSeq" id="WP_023787205.1">
    <property type="nucleotide sequence ID" value="NC_022997.1"/>
</dbReference>
<reference evidence="2 3" key="1">
    <citation type="journal article" date="2014" name="Genome Announc.">
        <title>Complete Genome Sequence of Hyphomicrobium nitrativorans Strain NL23, a Denitrifying Bacterium Isolated from Biofilm of a Methanol-Fed Denitrification System Treating Seawater at the Montreal Biodome.</title>
        <authorList>
            <person name="Martineau C."/>
            <person name="Villeneuve C."/>
            <person name="Mauffrey F."/>
            <person name="Villemur R."/>
        </authorList>
    </citation>
    <scope>NUCLEOTIDE SEQUENCE [LARGE SCALE GENOMIC DNA]</scope>
    <source>
        <strain evidence="2">NL23</strain>
    </source>
</reference>
<name>V5SHX6_9HYPH</name>
<feature type="transmembrane region" description="Helical" evidence="1">
    <location>
        <begin position="16"/>
        <end position="38"/>
    </location>
</feature>
<organism evidence="2 3">
    <name type="scientific">Hyphomicrobium nitrativorans NL23</name>
    <dbReference type="NCBI Taxonomy" id="1029756"/>
    <lineage>
        <taxon>Bacteria</taxon>
        <taxon>Pseudomonadati</taxon>
        <taxon>Pseudomonadota</taxon>
        <taxon>Alphaproteobacteria</taxon>
        <taxon>Hyphomicrobiales</taxon>
        <taxon>Hyphomicrobiaceae</taxon>
        <taxon>Hyphomicrobium</taxon>
    </lineage>
</organism>
<dbReference type="HOGENOM" id="CLU_1265731_0_0_5"/>
<dbReference type="KEGG" id="hni:W911_09175"/>
<sequence length="247" mass="27697">MADVGSEVRYWRHRSFGFWFLHIGAPVMLLGAALAAGYMGGELKRIVLDSHTSIRESVTGALTLSAAVIVALILVRAAQPLEWQLKVWLGLFIAAMIFFAGEDLNWGQHYLGWTPPDYFLEHNHENEGNLHNTWPLLFNRLPRGIVNAWLIVACILVPLGWRYPVRLLQSVVPPVLWPDRRLMFPAALVFATKGIRHLASGGAGGDHWLLAIRHSELEELIIACVLVLYALMLWERLVRRGDVAVAA</sequence>
<evidence type="ECO:0000256" key="1">
    <source>
        <dbReference type="SAM" id="Phobius"/>
    </source>
</evidence>
<feature type="transmembrane region" description="Helical" evidence="1">
    <location>
        <begin position="85"/>
        <end position="101"/>
    </location>
</feature>
<dbReference type="Proteomes" id="UP000018542">
    <property type="component" value="Chromosome"/>
</dbReference>
<feature type="transmembrane region" description="Helical" evidence="1">
    <location>
        <begin position="58"/>
        <end position="78"/>
    </location>
</feature>
<accession>V5SHX6</accession>
<feature type="transmembrane region" description="Helical" evidence="1">
    <location>
        <begin position="144"/>
        <end position="161"/>
    </location>
</feature>
<dbReference type="OrthoDB" id="7067875at2"/>
<keyword evidence="1" id="KW-1133">Transmembrane helix</keyword>
<dbReference type="AlphaFoldDB" id="V5SHX6"/>
<keyword evidence="3" id="KW-1185">Reference proteome</keyword>
<evidence type="ECO:0000313" key="3">
    <source>
        <dbReference type="Proteomes" id="UP000018542"/>
    </source>
</evidence>
<protein>
    <submittedName>
        <fullName evidence="2">Uncharacterized protein</fullName>
    </submittedName>
</protein>
<evidence type="ECO:0000313" key="2">
    <source>
        <dbReference type="EMBL" id="AHB50143.1"/>
    </source>
</evidence>
<keyword evidence="1" id="KW-0812">Transmembrane</keyword>
<keyword evidence="1" id="KW-0472">Membrane</keyword>
<gene>
    <name evidence="2" type="ORF">W911_09175</name>
</gene>
<dbReference type="PATRIC" id="fig|1029756.8.peg.1911"/>